<keyword evidence="8" id="KW-0961">Cell wall biogenesis/degradation</keyword>
<proteinExistence type="inferred from homology"/>
<evidence type="ECO:0000256" key="3">
    <source>
        <dbReference type="ARBA" id="ARBA00010860"/>
    </source>
</evidence>
<dbReference type="Pfam" id="PF11741">
    <property type="entry name" value="AMIN"/>
    <property type="match status" value="1"/>
</dbReference>
<evidence type="ECO:0000256" key="8">
    <source>
        <dbReference type="ARBA" id="ARBA00023316"/>
    </source>
</evidence>
<evidence type="ECO:0000256" key="4">
    <source>
        <dbReference type="ARBA" id="ARBA00011901"/>
    </source>
</evidence>
<comment type="subcellular location">
    <subcellularLocation>
        <location evidence="2">Periplasm</location>
    </subcellularLocation>
</comment>
<evidence type="ECO:0000256" key="2">
    <source>
        <dbReference type="ARBA" id="ARBA00004418"/>
    </source>
</evidence>
<dbReference type="Proteomes" id="UP000519004">
    <property type="component" value="Unassembled WGS sequence"/>
</dbReference>
<dbReference type="SMART" id="SM00257">
    <property type="entry name" value="LysM"/>
    <property type="match status" value="1"/>
</dbReference>
<dbReference type="PANTHER" id="PTHR30404:SF0">
    <property type="entry name" value="N-ACETYLMURAMOYL-L-ALANINE AMIDASE AMIC"/>
    <property type="match status" value="1"/>
</dbReference>
<dbReference type="GO" id="GO:0030288">
    <property type="term" value="C:outer membrane-bounded periplasmic space"/>
    <property type="evidence" value="ECO:0007669"/>
    <property type="project" value="TreeGrafter"/>
</dbReference>
<keyword evidence="7 12" id="KW-0378">Hydrolase</keyword>
<dbReference type="RefSeq" id="WP_183949006.1">
    <property type="nucleotide sequence ID" value="NZ_JACHHX010000017.1"/>
</dbReference>
<keyword evidence="13" id="KW-1185">Reference proteome</keyword>
<accession>A0A7W8DFL9</accession>
<dbReference type="GO" id="GO:0008745">
    <property type="term" value="F:N-acetylmuramoyl-L-alanine amidase activity"/>
    <property type="evidence" value="ECO:0007669"/>
    <property type="project" value="UniProtKB-EC"/>
</dbReference>
<dbReference type="InterPro" id="IPR002508">
    <property type="entry name" value="MurNAc-LAA_cat"/>
</dbReference>
<dbReference type="SUPFAM" id="SSF54106">
    <property type="entry name" value="LysM domain"/>
    <property type="match status" value="1"/>
</dbReference>
<dbReference type="InterPro" id="IPR050695">
    <property type="entry name" value="N-acetylmuramoyl_amidase_3"/>
</dbReference>
<dbReference type="CDD" id="cd02696">
    <property type="entry name" value="MurNAc-LAA"/>
    <property type="match status" value="1"/>
</dbReference>
<protein>
    <recommendedName>
        <fullName evidence="9">N-acetylmuramoyl-L-alanine amidase AmiC</fullName>
        <ecNumber evidence="4">3.5.1.28</ecNumber>
    </recommendedName>
</protein>
<evidence type="ECO:0000313" key="13">
    <source>
        <dbReference type="Proteomes" id="UP000519004"/>
    </source>
</evidence>
<dbReference type="Pfam" id="PF01520">
    <property type="entry name" value="Amidase_3"/>
    <property type="match status" value="1"/>
</dbReference>
<evidence type="ECO:0000313" key="12">
    <source>
        <dbReference type="EMBL" id="MBB5016339.1"/>
    </source>
</evidence>
<evidence type="ECO:0000259" key="11">
    <source>
        <dbReference type="PROSITE" id="PS51782"/>
    </source>
</evidence>
<gene>
    <name evidence="12" type="ORF">HNQ58_002252</name>
</gene>
<dbReference type="PROSITE" id="PS51782">
    <property type="entry name" value="LYSM"/>
    <property type="match status" value="1"/>
</dbReference>
<dbReference type="EMBL" id="JACHHX010000017">
    <property type="protein sequence ID" value="MBB5016339.1"/>
    <property type="molecule type" value="Genomic_DNA"/>
</dbReference>
<dbReference type="SUPFAM" id="SSF53187">
    <property type="entry name" value="Zn-dependent exopeptidases"/>
    <property type="match status" value="1"/>
</dbReference>
<dbReference type="Gene3D" id="3.40.630.40">
    <property type="entry name" value="Zn-dependent exopeptidases"/>
    <property type="match status" value="1"/>
</dbReference>
<dbReference type="InterPro" id="IPR018392">
    <property type="entry name" value="LysM"/>
</dbReference>
<evidence type="ECO:0000256" key="1">
    <source>
        <dbReference type="ARBA" id="ARBA00001561"/>
    </source>
</evidence>
<feature type="domain" description="LysM" evidence="11">
    <location>
        <begin position="406"/>
        <end position="449"/>
    </location>
</feature>
<evidence type="ECO:0000256" key="6">
    <source>
        <dbReference type="ARBA" id="ARBA00022764"/>
    </source>
</evidence>
<dbReference type="AlphaFoldDB" id="A0A7W8DFL9"/>
<keyword evidence="5 10" id="KW-0732">Signal</keyword>
<dbReference type="GO" id="GO:0071555">
    <property type="term" value="P:cell wall organization"/>
    <property type="evidence" value="ECO:0007669"/>
    <property type="project" value="UniProtKB-KW"/>
</dbReference>
<evidence type="ECO:0000256" key="10">
    <source>
        <dbReference type="SAM" id="SignalP"/>
    </source>
</evidence>
<dbReference type="SMART" id="SM00646">
    <property type="entry name" value="Ami_3"/>
    <property type="match status" value="1"/>
</dbReference>
<name>A0A7W8DFL9_9GAMM</name>
<evidence type="ECO:0000256" key="7">
    <source>
        <dbReference type="ARBA" id="ARBA00022801"/>
    </source>
</evidence>
<evidence type="ECO:0000256" key="5">
    <source>
        <dbReference type="ARBA" id="ARBA00022729"/>
    </source>
</evidence>
<dbReference type="Pfam" id="PF01476">
    <property type="entry name" value="LysM"/>
    <property type="match status" value="1"/>
</dbReference>
<comment type="similarity">
    <text evidence="3">Belongs to the N-acetylmuramoyl-L-alanine amidase 3 family.</text>
</comment>
<keyword evidence="6" id="KW-0574">Periplasm</keyword>
<dbReference type="FunFam" id="3.40.630.40:FF:000001">
    <property type="entry name" value="N-acetylmuramoyl-L-alanine amidase"/>
    <property type="match status" value="1"/>
</dbReference>
<dbReference type="EC" id="3.5.1.28" evidence="4"/>
<comment type="catalytic activity">
    <reaction evidence="1">
        <text>Hydrolyzes the link between N-acetylmuramoyl residues and L-amino acid residues in certain cell-wall glycopeptides.</text>
        <dbReference type="EC" id="3.5.1.28"/>
    </reaction>
</comment>
<dbReference type="InterPro" id="IPR036779">
    <property type="entry name" value="LysM_dom_sf"/>
</dbReference>
<sequence>MRRYFALWLTLTLASMLGLGTPDRAWAAGELRALGLLEAGDHTRVELTLARQPDYKIFTLDNPHRLVLDLRGAELGAGFTPGPATGVVLGVRTGKPEPGQLRVVLDLVEGVQPRSYLIPPGQGGGHRLVVELHGAAAPGQRASQVASGKPRTVEDIVQGQQRDLIIAIDAGHGGRDPGARGPAGTWEKNITLAVSRELANKIDAEPGMKAVLIRTGDYFIPLQQRYRKAREARADLFISIHADAFHKPTAAGASVFVLSRHGASSEAARWLADRENAADLVGGVKLDDKDNTLAAVLLDLSQSATMKASEDVANNVLNALKRVGKTHKPQVERANFVVLRSPDVPSMLIETAFISNPGEERKLNDPVYRRRLAEAIRDGVRDYFHAQPPPGTWIAANADHHRGGIREHIVARGDTLSSIAARHGVTVAQLRSANRLQGDVVRIGQRLSIPAATASTGGSVTSPSVGAASTR</sequence>
<dbReference type="GO" id="GO:0009253">
    <property type="term" value="P:peptidoglycan catabolic process"/>
    <property type="evidence" value="ECO:0007669"/>
    <property type="project" value="InterPro"/>
</dbReference>
<feature type="signal peptide" evidence="10">
    <location>
        <begin position="1"/>
        <end position="27"/>
    </location>
</feature>
<comment type="caution">
    <text evidence="12">The sequence shown here is derived from an EMBL/GenBank/DDBJ whole genome shotgun (WGS) entry which is preliminary data.</text>
</comment>
<organism evidence="12 13">
    <name type="scientific">Rehaibacterium terrae</name>
    <dbReference type="NCBI Taxonomy" id="1341696"/>
    <lineage>
        <taxon>Bacteria</taxon>
        <taxon>Pseudomonadati</taxon>
        <taxon>Pseudomonadota</taxon>
        <taxon>Gammaproteobacteria</taxon>
        <taxon>Lysobacterales</taxon>
        <taxon>Lysobacteraceae</taxon>
        <taxon>Rehaibacterium</taxon>
    </lineage>
</organism>
<dbReference type="CDD" id="cd00118">
    <property type="entry name" value="LysM"/>
    <property type="match status" value="1"/>
</dbReference>
<dbReference type="PANTHER" id="PTHR30404">
    <property type="entry name" value="N-ACETYLMURAMOYL-L-ALANINE AMIDASE"/>
    <property type="match status" value="1"/>
</dbReference>
<dbReference type="Gene3D" id="3.10.350.10">
    <property type="entry name" value="LysM domain"/>
    <property type="match status" value="1"/>
</dbReference>
<reference evidence="12 13" key="1">
    <citation type="submission" date="2020-08" db="EMBL/GenBank/DDBJ databases">
        <title>Genomic Encyclopedia of Type Strains, Phase IV (KMG-IV): sequencing the most valuable type-strain genomes for metagenomic binning, comparative biology and taxonomic classification.</title>
        <authorList>
            <person name="Goeker M."/>
        </authorList>
    </citation>
    <scope>NUCLEOTIDE SEQUENCE [LARGE SCALE GENOMIC DNA]</scope>
    <source>
        <strain evidence="12 13">DSM 25897</strain>
    </source>
</reference>
<dbReference type="InterPro" id="IPR021731">
    <property type="entry name" value="AMIN_dom"/>
</dbReference>
<feature type="chain" id="PRO_5030678360" description="N-acetylmuramoyl-L-alanine amidase AmiC" evidence="10">
    <location>
        <begin position="28"/>
        <end position="471"/>
    </location>
</feature>
<dbReference type="Gene3D" id="2.60.40.3500">
    <property type="match status" value="1"/>
</dbReference>
<evidence type="ECO:0000256" key="9">
    <source>
        <dbReference type="ARBA" id="ARBA00074581"/>
    </source>
</evidence>